<feature type="region of interest" description="Disordered" evidence="1">
    <location>
        <begin position="108"/>
        <end position="133"/>
    </location>
</feature>
<dbReference type="AlphaFoldDB" id="A0A1R3V4E9"/>
<dbReference type="RefSeq" id="WP_077376266.1">
    <property type="nucleotide sequence ID" value="NZ_FTPD01000010.1"/>
</dbReference>
<proteinExistence type="predicted"/>
<accession>A0A1R3V4E9</accession>
<keyword evidence="3" id="KW-1185">Reference proteome</keyword>
<dbReference type="Pfam" id="PF05819">
    <property type="entry name" value="NolX"/>
    <property type="match status" value="1"/>
</dbReference>
<evidence type="ECO:0000313" key="2">
    <source>
        <dbReference type="EMBL" id="SIT54771.1"/>
    </source>
</evidence>
<protein>
    <submittedName>
        <fullName evidence="2">Nodulation outer protein X</fullName>
    </submittedName>
</protein>
<dbReference type="EMBL" id="FTPD01000010">
    <property type="protein sequence ID" value="SIT54771.1"/>
    <property type="molecule type" value="Genomic_DNA"/>
</dbReference>
<evidence type="ECO:0000313" key="3">
    <source>
        <dbReference type="Proteomes" id="UP000188388"/>
    </source>
</evidence>
<dbReference type="Proteomes" id="UP000188388">
    <property type="component" value="Unassembled WGS sequence"/>
</dbReference>
<feature type="region of interest" description="Disordered" evidence="1">
    <location>
        <begin position="451"/>
        <end position="488"/>
    </location>
</feature>
<dbReference type="InterPro" id="IPR008718">
    <property type="entry name" value="NolX"/>
</dbReference>
<sequence length="645" mass="69098">MSINDTSNVFNSQNILQYSSLNLISALEKTQQNASSFDAMLSLHLHQDGTSPFPLRDQLPRDLESSMKELCRNTSESLLPDVGSSLEELRKNPLDLLPPSMRAAIESMDQGPQPAVAPPPVAHESVDQGPQSAVAPPPIAEAPIKSERITWNGGSLSQAELQIVAVLNRHKDLCPLSWQSLTDKANDPSTPPDLKAAIEGLQQDPELFYAIGSQGDGRCGGKITAKDLSEFSSHHSQVAAYQGQQAQSYAQNYIPSDSTGNAQPSVMTLNDATRELYRYSENLPKNLSLADFKQIVDGDAKTGKCPPQVIAAAQYFVSHPNEWKQLYGGSIDKVHKEDFLQVASSSMSLTQTELNTLKTINSNQQKFFGNGDLTRDKLASMAQDKSLDPKLKEAASQLLSDPLLFSLLNNSITGYKTHNSFFDFGGGHTVDSGNISNKDFGHFYSSMSSANRTVQQPKTHAPETAAEQDAVSDMMTGRADQPDTKSAKKNGGAFIHTVGDVLKVYSTAADWAATAVGLLSFIPVVGQVADAVSMTLAFEAQAANLVRTAITGGNMKQALIDAGINIGAQALSLIAGPEVKLAIRNGLVKKALEEAATAGIDLPISMAQSYAEDYLSNLQARLPADPMQAAGLPSPMGLPIFQNVA</sequence>
<organism evidence="2 3">
    <name type="scientific">Mesorhizobium prunaredense</name>
    <dbReference type="NCBI Taxonomy" id="1631249"/>
    <lineage>
        <taxon>Bacteria</taxon>
        <taxon>Pseudomonadati</taxon>
        <taxon>Pseudomonadota</taxon>
        <taxon>Alphaproteobacteria</taxon>
        <taxon>Hyphomicrobiales</taxon>
        <taxon>Phyllobacteriaceae</taxon>
        <taxon>Mesorhizobium</taxon>
    </lineage>
</organism>
<name>A0A1R3V4E9_9HYPH</name>
<gene>
    <name evidence="2" type="primary">nopX</name>
    <name evidence="2" type="ORF">BQ8794_180115</name>
</gene>
<evidence type="ECO:0000256" key="1">
    <source>
        <dbReference type="SAM" id="MobiDB-lite"/>
    </source>
</evidence>
<reference evidence="3" key="1">
    <citation type="submission" date="2017-01" db="EMBL/GenBank/DDBJ databases">
        <authorList>
            <person name="Brunel B."/>
        </authorList>
    </citation>
    <scope>NUCLEOTIDE SEQUENCE [LARGE SCALE GENOMIC DNA]</scope>
</reference>